<name>A0ABU7E278_9TELE</name>
<evidence type="ECO:0000313" key="3">
    <source>
        <dbReference type="Proteomes" id="UP001352852"/>
    </source>
</evidence>
<keyword evidence="3" id="KW-1185">Reference proteome</keyword>
<gene>
    <name evidence="2" type="ORF">CHARACLAT_014864</name>
</gene>
<dbReference type="Proteomes" id="UP001352852">
    <property type="component" value="Unassembled WGS sequence"/>
</dbReference>
<accession>A0ABU7E278</accession>
<feature type="compositionally biased region" description="Basic and acidic residues" evidence="1">
    <location>
        <begin position="110"/>
        <end position="120"/>
    </location>
</feature>
<evidence type="ECO:0000256" key="1">
    <source>
        <dbReference type="SAM" id="MobiDB-lite"/>
    </source>
</evidence>
<comment type="caution">
    <text evidence="2">The sequence shown here is derived from an EMBL/GenBank/DDBJ whole genome shotgun (WGS) entry which is preliminary data.</text>
</comment>
<reference evidence="2 3" key="1">
    <citation type="submission" date="2021-06" db="EMBL/GenBank/DDBJ databases">
        <authorList>
            <person name="Palmer J.M."/>
        </authorList>
    </citation>
    <scope>NUCLEOTIDE SEQUENCE [LARGE SCALE GENOMIC DNA]</scope>
    <source>
        <strain evidence="2 3">CL_MEX2019</strain>
        <tissue evidence="2">Muscle</tissue>
    </source>
</reference>
<dbReference type="EMBL" id="JAHUTJ010042115">
    <property type="protein sequence ID" value="MED6280825.1"/>
    <property type="molecule type" value="Genomic_DNA"/>
</dbReference>
<sequence length="166" mass="18693">METHPRPGRLCLLRPSQTAVGHQCRHPLHLRFIQPISDDVSTSHPDHKVPCPITVTCSSSSHGDEESCRGQPTHNKTRATTSTRKSTALCLHTINRYSSPNNTIKRRSTRKDERAQSPRHSDMLGSELCLNLQTYTDFLSFLNNPEIKPCQNCCALPFLSTNLIYV</sequence>
<protein>
    <submittedName>
        <fullName evidence="2">Uncharacterized protein</fullName>
    </submittedName>
</protein>
<proteinExistence type="predicted"/>
<organism evidence="2 3">
    <name type="scientific">Characodon lateralis</name>
    <dbReference type="NCBI Taxonomy" id="208331"/>
    <lineage>
        <taxon>Eukaryota</taxon>
        <taxon>Metazoa</taxon>
        <taxon>Chordata</taxon>
        <taxon>Craniata</taxon>
        <taxon>Vertebrata</taxon>
        <taxon>Euteleostomi</taxon>
        <taxon>Actinopterygii</taxon>
        <taxon>Neopterygii</taxon>
        <taxon>Teleostei</taxon>
        <taxon>Neoteleostei</taxon>
        <taxon>Acanthomorphata</taxon>
        <taxon>Ovalentaria</taxon>
        <taxon>Atherinomorphae</taxon>
        <taxon>Cyprinodontiformes</taxon>
        <taxon>Goodeidae</taxon>
        <taxon>Characodon</taxon>
    </lineage>
</organism>
<feature type="region of interest" description="Disordered" evidence="1">
    <location>
        <begin position="99"/>
        <end position="120"/>
    </location>
</feature>
<evidence type="ECO:0000313" key="2">
    <source>
        <dbReference type="EMBL" id="MED6280825.1"/>
    </source>
</evidence>
<feature type="region of interest" description="Disordered" evidence="1">
    <location>
        <begin position="59"/>
        <end position="82"/>
    </location>
</feature>